<dbReference type="GO" id="GO:0016757">
    <property type="term" value="F:glycosyltransferase activity"/>
    <property type="evidence" value="ECO:0007669"/>
    <property type="project" value="UniProtKB-KW"/>
</dbReference>
<name>A0A171DJ26_9ACTN</name>
<feature type="domain" description="Phosphoribosyltransferase" evidence="3">
    <location>
        <begin position="6"/>
        <end position="149"/>
    </location>
</feature>
<dbReference type="AlphaFoldDB" id="A0A171DJ26"/>
<evidence type="ECO:0000256" key="1">
    <source>
        <dbReference type="ARBA" id="ARBA00022676"/>
    </source>
</evidence>
<comment type="caution">
    <text evidence="4">The sequence shown here is derived from an EMBL/GenBank/DDBJ whole genome shotgun (WGS) entry which is preliminary data.</text>
</comment>
<evidence type="ECO:0000256" key="2">
    <source>
        <dbReference type="ARBA" id="ARBA00022679"/>
    </source>
</evidence>
<evidence type="ECO:0000313" key="4">
    <source>
        <dbReference type="EMBL" id="GAT68860.1"/>
    </source>
</evidence>
<reference evidence="5" key="2">
    <citation type="submission" date="2016-04" db="EMBL/GenBank/DDBJ databases">
        <title>Planomonospora sphaerica JCM9374 whole genome shotgun sequence.</title>
        <authorList>
            <person name="Suzuki T."/>
            <person name="Dohra H."/>
            <person name="Kodani S."/>
        </authorList>
    </citation>
    <scope>NUCLEOTIDE SEQUENCE [LARGE SCALE GENOMIC DNA]</scope>
    <source>
        <strain evidence="5">JCM 9374</strain>
    </source>
</reference>
<reference evidence="4 5" key="1">
    <citation type="journal article" date="2016" name="Genome Announc.">
        <title>Draft Genome Sequence of Planomonospora sphaerica JCM9374, a Rare Actinomycete.</title>
        <authorList>
            <person name="Dohra H."/>
            <person name="Suzuki T."/>
            <person name="Inoue Y."/>
            <person name="Kodani S."/>
        </authorList>
    </citation>
    <scope>NUCLEOTIDE SEQUENCE [LARGE SCALE GENOMIC DNA]</scope>
    <source>
        <strain evidence="4 5">JCM 9374</strain>
    </source>
</reference>
<dbReference type="InterPro" id="IPR029057">
    <property type="entry name" value="PRTase-like"/>
</dbReference>
<dbReference type="CDD" id="cd06223">
    <property type="entry name" value="PRTases_typeI"/>
    <property type="match status" value="1"/>
</dbReference>
<proteinExistence type="predicted"/>
<organism evidence="4 5">
    <name type="scientific">Planomonospora sphaerica</name>
    <dbReference type="NCBI Taxonomy" id="161355"/>
    <lineage>
        <taxon>Bacteria</taxon>
        <taxon>Bacillati</taxon>
        <taxon>Actinomycetota</taxon>
        <taxon>Actinomycetes</taxon>
        <taxon>Streptosporangiales</taxon>
        <taxon>Streptosporangiaceae</taxon>
        <taxon>Planomonospora</taxon>
    </lineage>
</organism>
<dbReference type="Pfam" id="PF00156">
    <property type="entry name" value="Pribosyltran"/>
    <property type="match status" value="1"/>
</dbReference>
<dbReference type="Proteomes" id="UP000077701">
    <property type="component" value="Unassembled WGS sequence"/>
</dbReference>
<protein>
    <submittedName>
        <fullName evidence="4">Phosphoribosyltransferase</fullName>
    </submittedName>
</protein>
<keyword evidence="1 4" id="KW-0328">Glycosyltransferase</keyword>
<dbReference type="InterPro" id="IPR000836">
    <property type="entry name" value="PRTase_dom"/>
</dbReference>
<dbReference type="PANTHER" id="PTHR43363:SF1">
    <property type="entry name" value="HYPOXANTHINE-GUANINE PHOSPHORIBOSYLTRANSFERASE"/>
    <property type="match status" value="1"/>
</dbReference>
<dbReference type="SUPFAM" id="SSF53271">
    <property type="entry name" value="PRTase-like"/>
    <property type="match status" value="1"/>
</dbReference>
<dbReference type="Gene3D" id="3.40.50.2020">
    <property type="match status" value="1"/>
</dbReference>
<dbReference type="PANTHER" id="PTHR43363">
    <property type="entry name" value="HYPOXANTHINE PHOSPHORIBOSYLTRANSFERASE"/>
    <property type="match status" value="1"/>
</dbReference>
<accession>A0A171DJ26</accession>
<evidence type="ECO:0000313" key="5">
    <source>
        <dbReference type="Proteomes" id="UP000077701"/>
    </source>
</evidence>
<dbReference type="EMBL" id="BDCX01000011">
    <property type="protein sequence ID" value="GAT68860.1"/>
    <property type="molecule type" value="Genomic_DNA"/>
</dbReference>
<keyword evidence="5" id="KW-1185">Reference proteome</keyword>
<dbReference type="STRING" id="161355.PS9374_04525"/>
<gene>
    <name evidence="4" type="ORF">PS9374_04525</name>
</gene>
<sequence length="173" mass="18164">MEPEAFAAAAQLLAEHERPHRPTVVIAIARGGVPLGQALGRLLGVPVVTITLRHNHDDGLQVEATGCVDIVECAGLQQVASGSRVLVADDICGTGATLDALAPLLRQHLRPAGVRTVVLCRNAASCDLQEGAGPDAWVFDTRDWVVFPWNDPAGAATEPLTAPAGVRTRQRAC</sequence>
<keyword evidence="2 4" id="KW-0808">Transferase</keyword>
<evidence type="ECO:0000259" key="3">
    <source>
        <dbReference type="Pfam" id="PF00156"/>
    </source>
</evidence>